<sequence length="772" mass="80468">MARACHLACLQGGALAMSCCSGIAVPLADASSSKTASAKEIWLASRDHGDGLRQVLLSLPDVHCAACIAAVETALRKIPGVELARVNLSTKRVTITWRATDRGCPDFAGALAEIGYAAHPTSFEEDSRDPLLASLLKALAVAGFSAMNIMILSVSVWSGADPATRHAFHLVSAALALPAVAYSGRIFYRSAWKALSRGRANMDVPISVGVLLAFALSVYDTVQNAPYVYFDASTSLLFVLLAGRTLDHLMRGRARSAAGALAKLAPQGANVTLPGGAIDYVPLPDITPGMHLIVAAGERVPVDGVVINGTSKIDCSLVTGESRWKHAEVGTAIQSGVLNLANPLTLAATASAEGSFLAEMTRMMEAAESGRSTYRRIADRAAALYAPVVHGVALISLLAWLHATGDFHQAVTIAVAVLIITCPCALGLAVPMVQVVAVRRLFERGIMVRDGSAFERLNEVDTVLFDKTGTLTLGEVRLVDAGALRPDILSVAAAMAKYSKHPASAAIAAAGADVERYSGTFDKVEEFQGRGIEARAGDSVYRLGRPSWASATPPPTARESRSTSVLSQNGKAIAVFSFEDALRPGARELVDFLQAAGLSVRIVSGDNHAAVSSVARQLAVQEFSAQLLPSEKVDAIRTLSGAGRKVLMIGDGLNDGPALAAAHVSIAPASATDIGRSASDFVFLGHNLLAVKEIVRTGSRADALIRQSFGLAIAYNIVSVPFAIAGQVTPLAAAIAMSLSSIAVVANALRLGAGTRGVRADIRVREPARASG</sequence>
<keyword evidence="10" id="KW-0460">Magnesium</keyword>
<dbReference type="NCBIfam" id="TIGR01512">
    <property type="entry name" value="ATPase-IB2_Cd"/>
    <property type="match status" value="1"/>
</dbReference>
<dbReference type="SUPFAM" id="SSF81653">
    <property type="entry name" value="Calcium ATPase, transduction domain A"/>
    <property type="match status" value="1"/>
</dbReference>
<evidence type="ECO:0000256" key="1">
    <source>
        <dbReference type="ARBA" id="ARBA00004651"/>
    </source>
</evidence>
<dbReference type="InterPro" id="IPR027256">
    <property type="entry name" value="P-typ_ATPase_IB"/>
</dbReference>
<evidence type="ECO:0000256" key="9">
    <source>
        <dbReference type="ARBA" id="ARBA00022840"/>
    </source>
</evidence>
<dbReference type="GO" id="GO:0005886">
    <property type="term" value="C:plasma membrane"/>
    <property type="evidence" value="ECO:0007669"/>
    <property type="project" value="UniProtKB-SubCell"/>
</dbReference>
<dbReference type="EMBL" id="CP001389">
    <property type="protein sequence ID" value="ACP26332.1"/>
    <property type="molecule type" value="Genomic_DNA"/>
</dbReference>
<evidence type="ECO:0000256" key="7">
    <source>
        <dbReference type="ARBA" id="ARBA00022723"/>
    </source>
</evidence>
<accession>C3MH46</accession>
<feature type="transmembrane region" description="Helical" evidence="15">
    <location>
        <begin position="731"/>
        <end position="749"/>
    </location>
</feature>
<dbReference type="SFLD" id="SFLDF00027">
    <property type="entry name" value="p-type_atpase"/>
    <property type="match status" value="1"/>
</dbReference>
<evidence type="ECO:0000256" key="8">
    <source>
        <dbReference type="ARBA" id="ARBA00022741"/>
    </source>
</evidence>
<evidence type="ECO:0000256" key="10">
    <source>
        <dbReference type="ARBA" id="ARBA00022842"/>
    </source>
</evidence>
<keyword evidence="7 15" id="KW-0479">Metal-binding</keyword>
<dbReference type="PANTHER" id="PTHR43520">
    <property type="entry name" value="ATP7, ISOFORM B"/>
    <property type="match status" value="1"/>
</dbReference>
<dbReference type="Pfam" id="PF00122">
    <property type="entry name" value="E1-E2_ATPase"/>
    <property type="match status" value="1"/>
</dbReference>
<evidence type="ECO:0000256" key="13">
    <source>
        <dbReference type="ARBA" id="ARBA00023065"/>
    </source>
</evidence>
<evidence type="ECO:0000256" key="2">
    <source>
        <dbReference type="ARBA" id="ARBA00006024"/>
    </source>
</evidence>
<keyword evidence="5" id="KW-0597">Phosphoprotein</keyword>
<evidence type="ECO:0000313" key="19">
    <source>
        <dbReference type="Proteomes" id="UP000001054"/>
    </source>
</evidence>
<organism evidence="18 19">
    <name type="scientific">Sinorhizobium fredii (strain NBRC 101917 / NGR234)</name>
    <dbReference type="NCBI Taxonomy" id="394"/>
    <lineage>
        <taxon>Bacteria</taxon>
        <taxon>Pseudomonadati</taxon>
        <taxon>Pseudomonadota</taxon>
        <taxon>Alphaproteobacteria</taxon>
        <taxon>Hyphomicrobiales</taxon>
        <taxon>Rhizobiaceae</taxon>
        <taxon>Sinorhizobium/Ensifer group</taxon>
        <taxon>Sinorhizobium</taxon>
    </lineage>
</organism>
<dbReference type="NCBIfam" id="TIGR01494">
    <property type="entry name" value="ATPase_P-type"/>
    <property type="match status" value="1"/>
</dbReference>
<dbReference type="InterPro" id="IPR006121">
    <property type="entry name" value="HMA_dom"/>
</dbReference>
<dbReference type="Gene3D" id="3.40.1110.10">
    <property type="entry name" value="Calcium-transporting ATPase, cytoplasmic domain N"/>
    <property type="match status" value="1"/>
</dbReference>
<feature type="domain" description="HMA" evidence="17">
    <location>
        <begin position="53"/>
        <end position="119"/>
    </location>
</feature>
<feature type="transmembrane region" description="Helical" evidence="15">
    <location>
        <begin position="166"/>
        <end position="188"/>
    </location>
</feature>
<dbReference type="Pfam" id="PF00403">
    <property type="entry name" value="HMA"/>
    <property type="match status" value="1"/>
</dbReference>
<evidence type="ECO:0000256" key="4">
    <source>
        <dbReference type="ARBA" id="ARBA00022475"/>
    </source>
</evidence>
<dbReference type="SUPFAM" id="SSF56784">
    <property type="entry name" value="HAD-like"/>
    <property type="match status" value="1"/>
</dbReference>
<dbReference type="PATRIC" id="fig|394.7.peg.5396"/>
<keyword evidence="12 15" id="KW-1133">Transmembrane helix</keyword>
<evidence type="ECO:0000259" key="17">
    <source>
        <dbReference type="PROSITE" id="PS50846"/>
    </source>
</evidence>
<dbReference type="KEGG" id="rhi:NGR_c25750"/>
<proteinExistence type="inferred from homology"/>
<comment type="similarity">
    <text evidence="2 15">Belongs to the cation transport ATPase (P-type) (TC 3.A.3) family. Type IB subfamily.</text>
</comment>
<feature type="transmembrane region" description="Helical" evidence="15">
    <location>
        <begin position="381"/>
        <end position="401"/>
    </location>
</feature>
<dbReference type="SUPFAM" id="SSF81665">
    <property type="entry name" value="Calcium ATPase, transmembrane domain M"/>
    <property type="match status" value="1"/>
</dbReference>
<dbReference type="SFLD" id="SFLDS00003">
    <property type="entry name" value="Haloacid_Dehalogenase"/>
    <property type="match status" value="1"/>
</dbReference>
<dbReference type="InterPro" id="IPR017969">
    <property type="entry name" value="Heavy-metal-associated_CS"/>
</dbReference>
<keyword evidence="19" id="KW-1185">Reference proteome</keyword>
<dbReference type="Gene3D" id="2.70.150.10">
    <property type="entry name" value="Calcium-transporting ATPase, cytoplasmic transduction domain A"/>
    <property type="match status" value="1"/>
</dbReference>
<keyword evidence="3" id="KW-0813">Transport</keyword>
<protein>
    <submittedName>
        <fullName evidence="18">FixI2 E1-E2 type cation ATPase</fullName>
    </submittedName>
</protein>
<dbReference type="OrthoDB" id="391538at2"/>
<dbReference type="InterPro" id="IPR018303">
    <property type="entry name" value="ATPase_P-typ_P_site"/>
</dbReference>
<dbReference type="HOGENOM" id="CLU_001771_0_3_5"/>
<evidence type="ECO:0000256" key="15">
    <source>
        <dbReference type="RuleBase" id="RU362081"/>
    </source>
</evidence>
<evidence type="ECO:0000256" key="5">
    <source>
        <dbReference type="ARBA" id="ARBA00022553"/>
    </source>
</evidence>
<keyword evidence="14 15" id="KW-0472">Membrane</keyword>
<dbReference type="PROSITE" id="PS01229">
    <property type="entry name" value="COF_2"/>
    <property type="match status" value="1"/>
</dbReference>
<dbReference type="STRING" id="394.NGR_c25750"/>
<dbReference type="NCBIfam" id="TIGR01525">
    <property type="entry name" value="ATPase-IB_hvy"/>
    <property type="match status" value="1"/>
</dbReference>
<dbReference type="InterPro" id="IPR023298">
    <property type="entry name" value="ATPase_P-typ_TM_dom_sf"/>
</dbReference>
<name>C3MH46_SINFN</name>
<dbReference type="eggNOG" id="COG2217">
    <property type="taxonomic scope" value="Bacteria"/>
</dbReference>
<keyword evidence="11" id="KW-1278">Translocase</keyword>
<dbReference type="InterPro" id="IPR008250">
    <property type="entry name" value="ATPase_P-typ_transduc_dom_A_sf"/>
</dbReference>
<dbReference type="CDD" id="cd00371">
    <property type="entry name" value="HMA"/>
    <property type="match status" value="1"/>
</dbReference>
<evidence type="ECO:0000256" key="14">
    <source>
        <dbReference type="ARBA" id="ARBA00023136"/>
    </source>
</evidence>
<feature type="transmembrane region" description="Helical" evidence="15">
    <location>
        <begin position="138"/>
        <end position="160"/>
    </location>
</feature>
<evidence type="ECO:0000313" key="18">
    <source>
        <dbReference type="EMBL" id="ACP26332.1"/>
    </source>
</evidence>
<feature type="transmembrane region" description="Helical" evidence="15">
    <location>
        <begin position="413"/>
        <end position="437"/>
    </location>
</feature>
<dbReference type="Proteomes" id="UP000001054">
    <property type="component" value="Chromosome"/>
</dbReference>
<dbReference type="InterPro" id="IPR044492">
    <property type="entry name" value="P_typ_ATPase_HD_dom"/>
</dbReference>
<keyword evidence="9 15" id="KW-0067">ATP-binding</keyword>
<feature type="transmembrane region" description="Helical" evidence="15">
    <location>
        <begin position="704"/>
        <end position="725"/>
    </location>
</feature>
<evidence type="ECO:0000256" key="6">
    <source>
        <dbReference type="ARBA" id="ARBA00022692"/>
    </source>
</evidence>
<dbReference type="GO" id="GO:0005524">
    <property type="term" value="F:ATP binding"/>
    <property type="evidence" value="ECO:0007669"/>
    <property type="project" value="UniProtKB-UniRule"/>
</dbReference>
<dbReference type="InterPro" id="IPR036412">
    <property type="entry name" value="HAD-like_sf"/>
</dbReference>
<feature type="transmembrane region" description="Helical" evidence="15">
    <location>
        <begin position="200"/>
        <end position="219"/>
    </location>
</feature>
<dbReference type="InterPro" id="IPR059000">
    <property type="entry name" value="ATPase_P-type_domA"/>
</dbReference>
<dbReference type="NCBIfam" id="TIGR01511">
    <property type="entry name" value="ATPase-IB1_Cu"/>
    <property type="match status" value="1"/>
</dbReference>
<dbReference type="InterPro" id="IPR001757">
    <property type="entry name" value="P_typ_ATPase"/>
</dbReference>
<dbReference type="AlphaFoldDB" id="C3MH46"/>
<keyword evidence="8 15" id="KW-0547">Nucleotide-binding</keyword>
<dbReference type="InterPro" id="IPR036163">
    <property type="entry name" value="HMA_dom_sf"/>
</dbReference>
<dbReference type="GO" id="GO:0043682">
    <property type="term" value="F:P-type divalent copper transporter activity"/>
    <property type="evidence" value="ECO:0007669"/>
    <property type="project" value="TreeGrafter"/>
</dbReference>
<evidence type="ECO:0000256" key="3">
    <source>
        <dbReference type="ARBA" id="ARBA00022448"/>
    </source>
</evidence>
<dbReference type="PRINTS" id="PR00943">
    <property type="entry name" value="CUATPASE"/>
</dbReference>
<gene>
    <name evidence="18" type="primary">fixI2</name>
    <name evidence="18" type="ordered locus">NGR_c25750</name>
</gene>
<feature type="region of interest" description="Disordered" evidence="16">
    <location>
        <begin position="545"/>
        <end position="564"/>
    </location>
</feature>
<dbReference type="GO" id="GO:0055070">
    <property type="term" value="P:copper ion homeostasis"/>
    <property type="evidence" value="ECO:0007669"/>
    <property type="project" value="TreeGrafter"/>
</dbReference>
<dbReference type="GO" id="GO:0016887">
    <property type="term" value="F:ATP hydrolysis activity"/>
    <property type="evidence" value="ECO:0007669"/>
    <property type="project" value="InterPro"/>
</dbReference>
<dbReference type="PROSITE" id="PS51257">
    <property type="entry name" value="PROKAR_LIPOPROTEIN"/>
    <property type="match status" value="1"/>
</dbReference>
<evidence type="ECO:0000256" key="16">
    <source>
        <dbReference type="SAM" id="MobiDB-lite"/>
    </source>
</evidence>
<keyword evidence="4 15" id="KW-1003">Cell membrane</keyword>
<dbReference type="Gene3D" id="3.40.50.1000">
    <property type="entry name" value="HAD superfamily/HAD-like"/>
    <property type="match status" value="1"/>
</dbReference>
<dbReference type="PROSITE" id="PS01047">
    <property type="entry name" value="HMA_1"/>
    <property type="match status" value="1"/>
</dbReference>
<dbReference type="PRINTS" id="PR00119">
    <property type="entry name" value="CATATPASE"/>
</dbReference>
<dbReference type="PANTHER" id="PTHR43520:SF5">
    <property type="entry name" value="CATION-TRANSPORTING P-TYPE ATPASE-RELATED"/>
    <property type="match status" value="1"/>
</dbReference>
<dbReference type="PROSITE" id="PS50846">
    <property type="entry name" value="HMA_2"/>
    <property type="match status" value="1"/>
</dbReference>
<keyword evidence="13" id="KW-0406">Ion transport</keyword>
<evidence type="ECO:0000256" key="12">
    <source>
        <dbReference type="ARBA" id="ARBA00022989"/>
    </source>
</evidence>
<dbReference type="Pfam" id="PF00702">
    <property type="entry name" value="Hydrolase"/>
    <property type="match status" value="1"/>
</dbReference>
<dbReference type="SUPFAM" id="SSF55008">
    <property type="entry name" value="HMA, heavy metal-associated domain"/>
    <property type="match status" value="1"/>
</dbReference>
<feature type="transmembrane region" description="Helical" evidence="15">
    <location>
        <begin position="225"/>
        <end position="246"/>
    </location>
</feature>
<keyword evidence="6 15" id="KW-0812">Transmembrane</keyword>
<dbReference type="PROSITE" id="PS00154">
    <property type="entry name" value="ATPASE_E1_E2"/>
    <property type="match status" value="1"/>
</dbReference>
<dbReference type="Gene3D" id="3.30.70.100">
    <property type="match status" value="1"/>
</dbReference>
<dbReference type="GO" id="GO:0005507">
    <property type="term" value="F:copper ion binding"/>
    <property type="evidence" value="ECO:0007669"/>
    <property type="project" value="TreeGrafter"/>
</dbReference>
<dbReference type="InterPro" id="IPR023214">
    <property type="entry name" value="HAD_sf"/>
</dbReference>
<evidence type="ECO:0000256" key="11">
    <source>
        <dbReference type="ARBA" id="ARBA00022967"/>
    </source>
</evidence>
<dbReference type="SFLD" id="SFLDG00002">
    <property type="entry name" value="C1.7:_P-type_atpase_like"/>
    <property type="match status" value="1"/>
</dbReference>
<reference evidence="18 19" key="1">
    <citation type="journal article" date="2009" name="Appl. Environ. Microbiol.">
        <title>Rhizobium sp. strain NGR234 possesses a remarkable number of secretion systems.</title>
        <authorList>
            <person name="Schmeisser C."/>
            <person name="Liesegang H."/>
            <person name="Krysciak D."/>
            <person name="Bakkou N."/>
            <person name="Le Quere A."/>
            <person name="Wollherr A."/>
            <person name="Heinemeyer I."/>
            <person name="Morgenstern B."/>
            <person name="Pommerening-Roeser A."/>
            <person name="Flores M."/>
            <person name="Palacios R."/>
            <person name="Brenner S."/>
            <person name="Gottschalk G."/>
            <person name="Schmitz R.A."/>
            <person name="Broughton W.J."/>
            <person name="Perret X."/>
            <person name="Strittmatter A.W."/>
            <person name="Streit W.R."/>
        </authorList>
    </citation>
    <scope>NUCLEOTIDE SEQUENCE [LARGE SCALE GENOMIC DNA]</scope>
    <source>
        <strain evidence="19">NBRC 101917 / NGR234</strain>
    </source>
</reference>
<dbReference type="InterPro" id="IPR023299">
    <property type="entry name" value="ATPase_P-typ_cyto_dom_N"/>
</dbReference>
<comment type="subcellular location">
    <subcellularLocation>
        <location evidence="1">Cell membrane</location>
        <topology evidence="1">Multi-pass membrane protein</topology>
    </subcellularLocation>
</comment>